<keyword evidence="3" id="KW-1185">Reference proteome</keyword>
<reference evidence="2 3" key="1">
    <citation type="submission" date="2019-03" db="EMBL/GenBank/DDBJ databases">
        <title>First draft genome of Liparis tanakae, snailfish: a comprehensive survey of snailfish specific genes.</title>
        <authorList>
            <person name="Kim W."/>
            <person name="Song I."/>
            <person name="Jeong J.-H."/>
            <person name="Kim D."/>
            <person name="Kim S."/>
            <person name="Ryu S."/>
            <person name="Song J.Y."/>
            <person name="Lee S.K."/>
        </authorList>
    </citation>
    <scope>NUCLEOTIDE SEQUENCE [LARGE SCALE GENOMIC DNA]</scope>
    <source>
        <tissue evidence="2">Muscle</tissue>
    </source>
</reference>
<accession>A0A4Z2I2A5</accession>
<gene>
    <name evidence="2" type="ORF">EYF80_017645</name>
</gene>
<proteinExistence type="predicted"/>
<sequence length="192" mass="20944">MELQPLTHCNQTPLPLLSADAPFSNLRKSSDSMSARWERSSLGMASQDFGHYSSPDLTSALPPTAHTPFLPRIHTGTMDQIEDSGDKDVQLEPATALTPDSSHIISTASPCLPSSHTLYTTSSSIYLYPSFSKLLVSSSSSYSRGIHSRGYLETDVRQLEDTGCKSEPDGSVGIKDDEESQARSPREESFCR</sequence>
<protein>
    <submittedName>
        <fullName evidence="2">Uncharacterized protein</fullName>
    </submittedName>
</protein>
<feature type="compositionally biased region" description="Basic and acidic residues" evidence="1">
    <location>
        <begin position="159"/>
        <end position="168"/>
    </location>
</feature>
<dbReference type="Proteomes" id="UP000314294">
    <property type="component" value="Unassembled WGS sequence"/>
</dbReference>
<comment type="caution">
    <text evidence="2">The sequence shown here is derived from an EMBL/GenBank/DDBJ whole genome shotgun (WGS) entry which is preliminary data.</text>
</comment>
<evidence type="ECO:0000313" key="2">
    <source>
        <dbReference type="EMBL" id="TNN72068.1"/>
    </source>
</evidence>
<evidence type="ECO:0000256" key="1">
    <source>
        <dbReference type="SAM" id="MobiDB-lite"/>
    </source>
</evidence>
<name>A0A4Z2I2A5_9TELE</name>
<feature type="region of interest" description="Disordered" evidence="1">
    <location>
        <begin position="159"/>
        <end position="192"/>
    </location>
</feature>
<evidence type="ECO:0000313" key="3">
    <source>
        <dbReference type="Proteomes" id="UP000314294"/>
    </source>
</evidence>
<dbReference type="AlphaFoldDB" id="A0A4Z2I2A5"/>
<feature type="compositionally biased region" description="Basic and acidic residues" evidence="1">
    <location>
        <begin position="180"/>
        <end position="192"/>
    </location>
</feature>
<organism evidence="2 3">
    <name type="scientific">Liparis tanakae</name>
    <name type="common">Tanaka's snailfish</name>
    <dbReference type="NCBI Taxonomy" id="230148"/>
    <lineage>
        <taxon>Eukaryota</taxon>
        <taxon>Metazoa</taxon>
        <taxon>Chordata</taxon>
        <taxon>Craniata</taxon>
        <taxon>Vertebrata</taxon>
        <taxon>Euteleostomi</taxon>
        <taxon>Actinopterygii</taxon>
        <taxon>Neopterygii</taxon>
        <taxon>Teleostei</taxon>
        <taxon>Neoteleostei</taxon>
        <taxon>Acanthomorphata</taxon>
        <taxon>Eupercaria</taxon>
        <taxon>Perciformes</taxon>
        <taxon>Cottioidei</taxon>
        <taxon>Cottales</taxon>
        <taxon>Liparidae</taxon>
        <taxon>Liparis</taxon>
    </lineage>
</organism>
<dbReference type="EMBL" id="SRLO01000142">
    <property type="protein sequence ID" value="TNN72068.1"/>
    <property type="molecule type" value="Genomic_DNA"/>
</dbReference>